<gene>
    <name evidence="1" type="ORF">IW16_23320</name>
</gene>
<protein>
    <submittedName>
        <fullName evidence="1">Uncharacterized protein</fullName>
    </submittedName>
</protein>
<keyword evidence="2" id="KW-1185">Reference proteome</keyword>
<reference evidence="1 2" key="1">
    <citation type="submission" date="2014-07" db="EMBL/GenBank/DDBJ databases">
        <title>Genome of Chryseobacterium vrystaatense LMG 22846.</title>
        <authorList>
            <person name="Pipes S.E."/>
            <person name="Stropko S.J."/>
            <person name="Newman J.D."/>
        </authorList>
    </citation>
    <scope>NUCLEOTIDE SEQUENCE [LARGE SCALE GENOMIC DNA]</scope>
    <source>
        <strain evidence="1 2">LMG 22846</strain>
    </source>
</reference>
<sequence>MFNVLGDRFSSLFSRFSQCFNVVESLRIMKKYSSVINILLWIKNYLDDDAVWVGQTIVSLL</sequence>
<name>A0ABR4UH33_9FLAO</name>
<evidence type="ECO:0000313" key="2">
    <source>
        <dbReference type="Proteomes" id="UP000028719"/>
    </source>
</evidence>
<dbReference type="EMBL" id="JPRI01000011">
    <property type="protein sequence ID" value="KFF23822.1"/>
    <property type="molecule type" value="Genomic_DNA"/>
</dbReference>
<organism evidence="1 2">
    <name type="scientific">Chryseobacterium vrystaatense</name>
    <dbReference type="NCBI Taxonomy" id="307480"/>
    <lineage>
        <taxon>Bacteria</taxon>
        <taxon>Pseudomonadati</taxon>
        <taxon>Bacteroidota</taxon>
        <taxon>Flavobacteriia</taxon>
        <taxon>Flavobacteriales</taxon>
        <taxon>Weeksellaceae</taxon>
        <taxon>Chryseobacterium group</taxon>
        <taxon>Chryseobacterium</taxon>
    </lineage>
</organism>
<proteinExistence type="predicted"/>
<accession>A0ABR4UH33</accession>
<dbReference type="Proteomes" id="UP000028719">
    <property type="component" value="Unassembled WGS sequence"/>
</dbReference>
<comment type="caution">
    <text evidence="1">The sequence shown here is derived from an EMBL/GenBank/DDBJ whole genome shotgun (WGS) entry which is preliminary data.</text>
</comment>
<evidence type="ECO:0000313" key="1">
    <source>
        <dbReference type="EMBL" id="KFF23822.1"/>
    </source>
</evidence>